<feature type="region of interest" description="Disordered" evidence="1">
    <location>
        <begin position="1"/>
        <end position="20"/>
    </location>
</feature>
<evidence type="ECO:0000313" key="3">
    <source>
        <dbReference type="Proteomes" id="UP000054653"/>
    </source>
</evidence>
<gene>
    <name evidence="2" type="ORF">T03_5056</name>
</gene>
<reference evidence="2 3" key="1">
    <citation type="submission" date="2015-01" db="EMBL/GenBank/DDBJ databases">
        <title>Evolution of Trichinella species and genotypes.</title>
        <authorList>
            <person name="Korhonen P.K."/>
            <person name="Edoardo P."/>
            <person name="Giuseppe L.R."/>
            <person name="Gasser R.B."/>
        </authorList>
    </citation>
    <scope>NUCLEOTIDE SEQUENCE [LARGE SCALE GENOMIC DNA]</scope>
    <source>
        <strain evidence="2">ISS120</strain>
    </source>
</reference>
<dbReference type="AlphaFoldDB" id="A0A0V1CSH2"/>
<accession>A0A0V1CSH2</accession>
<name>A0A0V1CSH2_TRIBR</name>
<evidence type="ECO:0000313" key="2">
    <source>
        <dbReference type="EMBL" id="KRY52050.1"/>
    </source>
</evidence>
<sequence>MNKDEKYRKTMFKSDDISAEDKPSERLRLLLKQSTEHGPKKYFDNTDVENKKLLDSFSLVKLSKQK</sequence>
<organism evidence="2 3">
    <name type="scientific">Trichinella britovi</name>
    <name type="common">Parasitic roundworm</name>
    <dbReference type="NCBI Taxonomy" id="45882"/>
    <lineage>
        <taxon>Eukaryota</taxon>
        <taxon>Metazoa</taxon>
        <taxon>Ecdysozoa</taxon>
        <taxon>Nematoda</taxon>
        <taxon>Enoplea</taxon>
        <taxon>Dorylaimia</taxon>
        <taxon>Trichinellida</taxon>
        <taxon>Trichinellidae</taxon>
        <taxon>Trichinella</taxon>
    </lineage>
</organism>
<dbReference type="EMBL" id="JYDI01000112">
    <property type="protein sequence ID" value="KRY52050.1"/>
    <property type="molecule type" value="Genomic_DNA"/>
</dbReference>
<protein>
    <submittedName>
        <fullName evidence="2">Uncharacterized protein</fullName>
    </submittedName>
</protein>
<proteinExistence type="predicted"/>
<keyword evidence="3" id="KW-1185">Reference proteome</keyword>
<comment type="caution">
    <text evidence="2">The sequence shown here is derived from an EMBL/GenBank/DDBJ whole genome shotgun (WGS) entry which is preliminary data.</text>
</comment>
<dbReference type="Proteomes" id="UP000054653">
    <property type="component" value="Unassembled WGS sequence"/>
</dbReference>
<evidence type="ECO:0000256" key="1">
    <source>
        <dbReference type="SAM" id="MobiDB-lite"/>
    </source>
</evidence>